<reference evidence="7 8" key="1">
    <citation type="submission" date="2015-12" db="EMBL/GenBank/DDBJ databases">
        <title>Dictyostelia acquired genes for synthesis and detection of signals that induce cell-type specialization by lateral gene transfer from prokaryotes.</title>
        <authorList>
            <person name="Gloeckner G."/>
            <person name="Schaap P."/>
        </authorList>
    </citation>
    <scope>NUCLEOTIDE SEQUENCE [LARGE SCALE GENOMIC DNA]</scope>
    <source>
        <strain evidence="7 8">TK</strain>
    </source>
</reference>
<dbReference type="Pfam" id="PF00213">
    <property type="entry name" value="OSCP"/>
    <property type="match status" value="1"/>
</dbReference>
<evidence type="ECO:0000256" key="2">
    <source>
        <dbReference type="ARBA" id="ARBA00022448"/>
    </source>
</evidence>
<evidence type="ECO:0000256" key="5">
    <source>
        <dbReference type="ARBA" id="ARBA00023136"/>
    </source>
</evidence>
<dbReference type="InParanoid" id="A0A152A7C1"/>
<dbReference type="FunCoup" id="A0A152A7C1">
    <property type="interactions" value="114"/>
</dbReference>
<keyword evidence="6" id="KW-0066">ATP synthesis</keyword>
<gene>
    <name evidence="7" type="ORF">DLAC_00943</name>
</gene>
<accession>A0A152A7C1</accession>
<comment type="subcellular location">
    <subcellularLocation>
        <location evidence="1">Membrane</location>
    </subcellularLocation>
</comment>
<name>A0A152A7C1_TIELA</name>
<keyword evidence="2" id="KW-0813">Transport</keyword>
<dbReference type="EMBL" id="LODT01000004">
    <property type="protein sequence ID" value="KYR02142.1"/>
    <property type="molecule type" value="Genomic_DNA"/>
</dbReference>
<dbReference type="PANTHER" id="PTHR11910">
    <property type="entry name" value="ATP SYNTHASE DELTA CHAIN"/>
    <property type="match status" value="1"/>
</dbReference>
<dbReference type="GO" id="GO:0016020">
    <property type="term" value="C:membrane"/>
    <property type="evidence" value="ECO:0007669"/>
    <property type="project" value="UniProtKB-SubCell"/>
</dbReference>
<dbReference type="Proteomes" id="UP000076078">
    <property type="component" value="Unassembled WGS sequence"/>
</dbReference>
<proteinExistence type="predicted"/>
<dbReference type="OMA" id="HEYNDKE"/>
<keyword evidence="4" id="KW-0406">Ion transport</keyword>
<evidence type="ECO:0000256" key="1">
    <source>
        <dbReference type="ARBA" id="ARBA00004370"/>
    </source>
</evidence>
<dbReference type="AlphaFoldDB" id="A0A152A7C1"/>
<dbReference type="InterPro" id="IPR000711">
    <property type="entry name" value="ATPase_OSCP/dsu"/>
</dbReference>
<keyword evidence="8" id="KW-1185">Reference proteome</keyword>
<dbReference type="OrthoDB" id="1262810at2759"/>
<evidence type="ECO:0000256" key="3">
    <source>
        <dbReference type="ARBA" id="ARBA00022781"/>
    </source>
</evidence>
<dbReference type="GO" id="GO:0046933">
    <property type="term" value="F:proton-transporting ATP synthase activity, rotational mechanism"/>
    <property type="evidence" value="ECO:0007669"/>
    <property type="project" value="InterPro"/>
</dbReference>
<organism evidence="7 8">
    <name type="scientific">Tieghemostelium lacteum</name>
    <name type="common">Slime mold</name>
    <name type="synonym">Dictyostelium lacteum</name>
    <dbReference type="NCBI Taxonomy" id="361077"/>
    <lineage>
        <taxon>Eukaryota</taxon>
        <taxon>Amoebozoa</taxon>
        <taxon>Evosea</taxon>
        <taxon>Eumycetozoa</taxon>
        <taxon>Dictyostelia</taxon>
        <taxon>Dictyosteliales</taxon>
        <taxon>Raperosteliaceae</taxon>
        <taxon>Tieghemostelium</taxon>
    </lineage>
</organism>
<evidence type="ECO:0000313" key="7">
    <source>
        <dbReference type="EMBL" id="KYR02142.1"/>
    </source>
</evidence>
<evidence type="ECO:0000256" key="6">
    <source>
        <dbReference type="ARBA" id="ARBA00023310"/>
    </source>
</evidence>
<comment type="caution">
    <text evidence="7">The sequence shown here is derived from an EMBL/GenBank/DDBJ whole genome shotgun (WGS) entry which is preliminary data.</text>
</comment>
<evidence type="ECO:0000313" key="8">
    <source>
        <dbReference type="Proteomes" id="UP000076078"/>
    </source>
</evidence>
<dbReference type="STRING" id="361077.A0A152A7C1"/>
<evidence type="ECO:0000256" key="4">
    <source>
        <dbReference type="ARBA" id="ARBA00023065"/>
    </source>
</evidence>
<keyword evidence="3" id="KW-0375">Hydrogen ion transport</keyword>
<protein>
    <submittedName>
        <fullName evidence="7">Mitochondrial F1 complex ATP synthase</fullName>
    </submittedName>
</protein>
<sequence>MLSRLIRQSFNRNSVNLVRFYSSQGKKSTTTANAGGKLSEADEMSIVNPEKNKELKEAIKQSKKQYSEILQKITEGSDQATGKISATSSTPVVKPKIHISSEAGKIAHAVFGTASQMRSLNIVSKDVDTLLKAFDTVPDLRSIVEGDVDASEKITVLDLLSSSLSLSPIGGFYLYYMTYEQKFNILVQSLKDFKRLVASLSTELAVRLTVATQPSQQEKTELENQVKSYFPTDTVFKFNFVVDPSIKAGYIIESPLLNHNASLAKAIDVVQQEERSVFAEFVADLKKSARSGNEFWKSKEFKEKYLKFDEAAYEAQLKKGTN</sequence>
<keyword evidence="5" id="KW-0472">Membrane</keyword>